<keyword evidence="11" id="KW-1185">Reference proteome</keyword>
<evidence type="ECO:0000313" key="11">
    <source>
        <dbReference type="Proteomes" id="UP001159405"/>
    </source>
</evidence>
<protein>
    <recommendedName>
        <fullName evidence="9">C2H2-type domain-containing protein</fullName>
    </recommendedName>
</protein>
<feature type="region of interest" description="Disordered" evidence="8">
    <location>
        <begin position="1"/>
        <end position="25"/>
    </location>
</feature>
<gene>
    <name evidence="10" type="ORF">PLOB_00003193</name>
</gene>
<name>A0ABN8QA22_9CNID</name>
<organism evidence="10 11">
    <name type="scientific">Porites lobata</name>
    <dbReference type="NCBI Taxonomy" id="104759"/>
    <lineage>
        <taxon>Eukaryota</taxon>
        <taxon>Metazoa</taxon>
        <taxon>Cnidaria</taxon>
        <taxon>Anthozoa</taxon>
        <taxon>Hexacorallia</taxon>
        <taxon>Scleractinia</taxon>
        <taxon>Fungiina</taxon>
        <taxon>Poritidae</taxon>
        <taxon>Porites</taxon>
    </lineage>
</organism>
<evidence type="ECO:0000256" key="3">
    <source>
        <dbReference type="ARBA" id="ARBA00022737"/>
    </source>
</evidence>
<dbReference type="Proteomes" id="UP001159405">
    <property type="component" value="Unassembled WGS sequence"/>
</dbReference>
<sequence>MATSSSDTSHVQVKVEKPDSPLPPQIQTCQISSTEMSMKSPGNRFYDHSEDIAKRKRTQLGDRPQCSVCMKTFSRSGTLRVHMRIHNGEKPFQCRFCPKKFAQSGNLAAHERIHTGEKPFECKYCGKRFTQSSAQKSHTMTHISKDLL</sequence>
<keyword evidence="3" id="KW-0677">Repeat</keyword>
<dbReference type="PROSITE" id="PS00028">
    <property type="entry name" value="ZINC_FINGER_C2H2_1"/>
    <property type="match status" value="3"/>
</dbReference>
<dbReference type="InterPro" id="IPR013087">
    <property type="entry name" value="Znf_C2H2_type"/>
</dbReference>
<dbReference type="PANTHER" id="PTHR24394:SF44">
    <property type="entry name" value="ZINC FINGER PROTEIN 271-LIKE"/>
    <property type="match status" value="1"/>
</dbReference>
<dbReference type="PROSITE" id="PS50157">
    <property type="entry name" value="ZINC_FINGER_C2H2_2"/>
    <property type="match status" value="3"/>
</dbReference>
<evidence type="ECO:0000259" key="9">
    <source>
        <dbReference type="PROSITE" id="PS50157"/>
    </source>
</evidence>
<feature type="domain" description="C2H2-type" evidence="9">
    <location>
        <begin position="64"/>
        <end position="91"/>
    </location>
</feature>
<dbReference type="Pfam" id="PF00096">
    <property type="entry name" value="zf-C2H2"/>
    <property type="match status" value="1"/>
</dbReference>
<dbReference type="EMBL" id="CALNXK010000111">
    <property type="protein sequence ID" value="CAH3158385.1"/>
    <property type="molecule type" value="Genomic_DNA"/>
</dbReference>
<keyword evidence="2" id="KW-0479">Metal-binding</keyword>
<feature type="compositionally biased region" description="Polar residues" evidence="8">
    <location>
        <begin position="1"/>
        <end position="11"/>
    </location>
</feature>
<evidence type="ECO:0000256" key="4">
    <source>
        <dbReference type="ARBA" id="ARBA00022771"/>
    </source>
</evidence>
<dbReference type="InterPro" id="IPR036236">
    <property type="entry name" value="Znf_C2H2_sf"/>
</dbReference>
<comment type="subcellular location">
    <subcellularLocation>
        <location evidence="1">Nucleus</location>
    </subcellularLocation>
</comment>
<evidence type="ECO:0000256" key="8">
    <source>
        <dbReference type="SAM" id="MobiDB-lite"/>
    </source>
</evidence>
<accession>A0ABN8QA22</accession>
<feature type="domain" description="C2H2-type" evidence="9">
    <location>
        <begin position="120"/>
        <end position="147"/>
    </location>
</feature>
<evidence type="ECO:0000256" key="5">
    <source>
        <dbReference type="ARBA" id="ARBA00022833"/>
    </source>
</evidence>
<dbReference type="Pfam" id="PF13465">
    <property type="entry name" value="zf-H2C2_2"/>
    <property type="match status" value="1"/>
</dbReference>
<feature type="domain" description="C2H2-type" evidence="9">
    <location>
        <begin position="92"/>
        <end position="119"/>
    </location>
</feature>
<comment type="caution">
    <text evidence="10">The sequence shown here is derived from an EMBL/GenBank/DDBJ whole genome shotgun (WGS) entry which is preliminary data.</text>
</comment>
<dbReference type="Gene3D" id="3.30.160.60">
    <property type="entry name" value="Classic Zinc Finger"/>
    <property type="match status" value="3"/>
</dbReference>
<proteinExistence type="predicted"/>
<dbReference type="SUPFAM" id="SSF57667">
    <property type="entry name" value="beta-beta-alpha zinc fingers"/>
    <property type="match status" value="2"/>
</dbReference>
<evidence type="ECO:0000256" key="7">
    <source>
        <dbReference type="PROSITE-ProRule" id="PRU00042"/>
    </source>
</evidence>
<evidence type="ECO:0000256" key="2">
    <source>
        <dbReference type="ARBA" id="ARBA00022723"/>
    </source>
</evidence>
<evidence type="ECO:0000256" key="1">
    <source>
        <dbReference type="ARBA" id="ARBA00004123"/>
    </source>
</evidence>
<keyword evidence="5" id="KW-0862">Zinc</keyword>
<dbReference type="SMART" id="SM00355">
    <property type="entry name" value="ZnF_C2H2"/>
    <property type="match status" value="3"/>
</dbReference>
<reference evidence="10 11" key="1">
    <citation type="submission" date="2022-05" db="EMBL/GenBank/DDBJ databases">
        <authorList>
            <consortium name="Genoscope - CEA"/>
            <person name="William W."/>
        </authorList>
    </citation>
    <scope>NUCLEOTIDE SEQUENCE [LARGE SCALE GENOMIC DNA]</scope>
</reference>
<dbReference type="PANTHER" id="PTHR24394">
    <property type="entry name" value="ZINC FINGER PROTEIN"/>
    <property type="match status" value="1"/>
</dbReference>
<keyword evidence="6" id="KW-0539">Nucleus</keyword>
<keyword evidence="4 7" id="KW-0863">Zinc-finger</keyword>
<evidence type="ECO:0000256" key="6">
    <source>
        <dbReference type="ARBA" id="ARBA00023242"/>
    </source>
</evidence>
<evidence type="ECO:0000313" key="10">
    <source>
        <dbReference type="EMBL" id="CAH3158385.1"/>
    </source>
</evidence>